<dbReference type="GO" id="GO:0006520">
    <property type="term" value="P:amino acid metabolic process"/>
    <property type="evidence" value="ECO:0007669"/>
    <property type="project" value="InterPro"/>
</dbReference>
<evidence type="ECO:0000313" key="5">
    <source>
        <dbReference type="EMBL" id="ADN35986.1"/>
    </source>
</evidence>
<dbReference type="OrthoDB" id="373328at2157"/>
<evidence type="ECO:0000256" key="1">
    <source>
        <dbReference type="ARBA" id="ARBA00001933"/>
    </source>
</evidence>
<dbReference type="InterPro" id="IPR015421">
    <property type="entry name" value="PyrdxlP-dep_Trfase_major"/>
</dbReference>
<dbReference type="GO" id="GO:0016829">
    <property type="term" value="F:lyase activity"/>
    <property type="evidence" value="ECO:0007669"/>
    <property type="project" value="UniProtKB-KW"/>
</dbReference>
<sequence>MRHHSFRSEEYAGVQQETGSAIGKIQNEDELFFKLRKHFDYNVCPFYVPDRNTALALALSSMTRPSDLYLCSHTSYVAGRGYAAIKNIAGIRPLGIQSEFGKITPAAISGSLESARAKDRERCRVVSISQPTEYGMIYSPKEISDICRCAHENEMQVVMDGSRIFFAAAKILKAFREQTMDARVDATTFGGEKNGAPEGEAVLIFRKDAAEKFRENCKKNNTDTSGASAFSSGINRLLTERLWRYNAIHANEMAKKLAEEISGIPGIKLFCKVETNKVLAEVSPEIFQKLKDNYSLKSFRCPDQTVRFVTNYKTSESEIEELTGILRSPEQTDQDANIYSS</sequence>
<accession>E1RDN3</accession>
<dbReference type="Proteomes" id="UP000006565">
    <property type="component" value="Chromosome"/>
</dbReference>
<dbReference type="SUPFAM" id="SSF53383">
    <property type="entry name" value="PLP-dependent transferases"/>
    <property type="match status" value="1"/>
</dbReference>
<organism evidence="5 6">
    <name type="scientific">Methanolacinia petrolearia (strain DSM 11571 / OCM 486 / SEBR 4847)</name>
    <name type="common">Methanoplanus petrolearius</name>
    <dbReference type="NCBI Taxonomy" id="679926"/>
    <lineage>
        <taxon>Archaea</taxon>
        <taxon>Methanobacteriati</taxon>
        <taxon>Methanobacteriota</taxon>
        <taxon>Stenosarchaea group</taxon>
        <taxon>Methanomicrobia</taxon>
        <taxon>Methanomicrobiales</taxon>
        <taxon>Methanomicrobiaceae</taxon>
        <taxon>Methanolacinia</taxon>
    </lineage>
</organism>
<name>E1RDN3_METP4</name>
<dbReference type="EMBL" id="CP002117">
    <property type="protein sequence ID" value="ADN35986.1"/>
    <property type="molecule type" value="Genomic_DNA"/>
</dbReference>
<evidence type="ECO:0000256" key="2">
    <source>
        <dbReference type="ARBA" id="ARBA00006966"/>
    </source>
</evidence>
<reference evidence="5 6" key="1">
    <citation type="journal article" date="2010" name="Stand. Genomic Sci.">
        <title>Complete genome sequence of Methanoplanus petrolearius type strain (SEBR 4847).</title>
        <authorList>
            <person name="Brambilla E."/>
            <person name="Djao O.D."/>
            <person name="Daligault H."/>
            <person name="Lapidus A."/>
            <person name="Lucas S."/>
            <person name="Hammon N."/>
            <person name="Nolan M."/>
            <person name="Tice H."/>
            <person name="Cheng J.F."/>
            <person name="Han C."/>
            <person name="Tapia R."/>
            <person name="Goodwin L."/>
            <person name="Pitluck S."/>
            <person name="Liolios K."/>
            <person name="Ivanova N."/>
            <person name="Mavromatis K."/>
            <person name="Mikhailova N."/>
            <person name="Pati A."/>
            <person name="Chen A."/>
            <person name="Palaniappan K."/>
            <person name="Land M."/>
            <person name="Hauser L."/>
            <person name="Chang Y.J."/>
            <person name="Jeffries C.D."/>
            <person name="Rohde M."/>
            <person name="Spring S."/>
            <person name="Sikorski J."/>
            <person name="Goker M."/>
            <person name="Woyke T."/>
            <person name="Bristow J."/>
            <person name="Eisen J.A."/>
            <person name="Markowitz V."/>
            <person name="Hugenholtz P."/>
            <person name="Kyrpides N.C."/>
            <person name="Klenk H.P."/>
        </authorList>
    </citation>
    <scope>NUCLEOTIDE SEQUENCE [LARGE SCALE GENOMIC DNA]</scope>
    <source>
        <strain evidence="6">DSM 11571 / OCM 486 / SEBR 4847</strain>
    </source>
</reference>
<dbReference type="InterPro" id="IPR015424">
    <property type="entry name" value="PyrdxlP-dep_Trfase"/>
</dbReference>
<keyword evidence="3" id="KW-0663">Pyridoxal phosphate</keyword>
<gene>
    <name evidence="5" type="ordered locus">Mpet_1225</name>
</gene>
<dbReference type="PANTHER" id="PTHR48097:SF5">
    <property type="entry name" value="LOW SPECIFICITY L-THREONINE ALDOLASE"/>
    <property type="match status" value="1"/>
</dbReference>
<dbReference type="RefSeq" id="WP_013329164.1">
    <property type="nucleotide sequence ID" value="NC_014507.1"/>
</dbReference>
<dbReference type="Gene3D" id="3.90.1150.10">
    <property type="entry name" value="Aspartate Aminotransferase, domain 1"/>
    <property type="match status" value="1"/>
</dbReference>
<feature type="domain" description="Aromatic amino acid beta-eliminating lyase/threonine aldolase" evidence="4">
    <location>
        <begin position="36"/>
        <end position="282"/>
    </location>
</feature>
<dbReference type="InterPro" id="IPR001597">
    <property type="entry name" value="ArAA_b-elim_lyase/Thr_aldolase"/>
</dbReference>
<keyword evidence="6" id="KW-1185">Reference proteome</keyword>
<comment type="cofactor">
    <cofactor evidence="1">
        <name>pyridoxal 5'-phosphate</name>
        <dbReference type="ChEBI" id="CHEBI:597326"/>
    </cofactor>
</comment>
<dbReference type="eggNOG" id="arCOG00027">
    <property type="taxonomic scope" value="Archaea"/>
</dbReference>
<keyword evidence="5" id="KW-0456">Lyase</keyword>
<dbReference type="AlphaFoldDB" id="E1RDN3"/>
<evidence type="ECO:0000313" key="6">
    <source>
        <dbReference type="Proteomes" id="UP000006565"/>
    </source>
</evidence>
<dbReference type="Gene3D" id="3.40.640.10">
    <property type="entry name" value="Type I PLP-dependent aspartate aminotransferase-like (Major domain)"/>
    <property type="match status" value="1"/>
</dbReference>
<evidence type="ECO:0000259" key="4">
    <source>
        <dbReference type="Pfam" id="PF01212"/>
    </source>
</evidence>
<dbReference type="GeneID" id="9743691"/>
<protein>
    <submittedName>
        <fullName evidence="5">Aromatic amino acid beta-eliminating lyase/threonine aldolase</fullName>
    </submittedName>
</protein>
<dbReference type="InterPro" id="IPR015422">
    <property type="entry name" value="PyrdxlP-dep_Trfase_small"/>
</dbReference>
<dbReference type="STRING" id="679926.Mpet_1225"/>
<dbReference type="HOGENOM" id="CLU_049619_0_0_2"/>
<dbReference type="KEGG" id="mpi:Mpet_1225"/>
<dbReference type="PANTHER" id="PTHR48097">
    <property type="entry name" value="L-THREONINE ALDOLASE-RELATED"/>
    <property type="match status" value="1"/>
</dbReference>
<comment type="similarity">
    <text evidence="2">Belongs to the threonine aldolase family.</text>
</comment>
<dbReference type="Pfam" id="PF01212">
    <property type="entry name" value="Beta_elim_lyase"/>
    <property type="match status" value="1"/>
</dbReference>
<evidence type="ECO:0000256" key="3">
    <source>
        <dbReference type="ARBA" id="ARBA00022898"/>
    </source>
</evidence>
<proteinExistence type="inferred from homology"/>